<dbReference type="Gene3D" id="2.130.10.10">
    <property type="entry name" value="YVTN repeat-like/Quinoprotein amine dehydrogenase"/>
    <property type="match status" value="1"/>
</dbReference>
<name>A0A5B8A1Z5_9BACT</name>
<dbReference type="EMBL" id="CP040896">
    <property type="protein sequence ID" value="QDA60695.1"/>
    <property type="molecule type" value="Genomic_DNA"/>
</dbReference>
<dbReference type="PANTHER" id="PTHR47197">
    <property type="entry name" value="PROTEIN NIRF"/>
    <property type="match status" value="1"/>
</dbReference>
<gene>
    <name evidence="1" type="ORF">FHG12_11535</name>
</gene>
<proteinExistence type="predicted"/>
<dbReference type="InterPro" id="IPR011044">
    <property type="entry name" value="Quino_amine_DH_bsu"/>
</dbReference>
<keyword evidence="2" id="KW-1185">Reference proteome</keyword>
<dbReference type="InterPro" id="IPR051200">
    <property type="entry name" value="Host-pathogen_enzymatic-act"/>
</dbReference>
<organism evidence="1 2">
    <name type="scientific">Hymenobacter jejuensis</name>
    <dbReference type="NCBI Taxonomy" id="2502781"/>
    <lineage>
        <taxon>Bacteria</taxon>
        <taxon>Pseudomonadati</taxon>
        <taxon>Bacteroidota</taxon>
        <taxon>Cytophagia</taxon>
        <taxon>Cytophagales</taxon>
        <taxon>Hymenobacteraceae</taxon>
        <taxon>Hymenobacter</taxon>
    </lineage>
</organism>
<dbReference type="PROSITE" id="PS51257">
    <property type="entry name" value="PROKAR_LIPOPROTEIN"/>
    <property type="match status" value="1"/>
</dbReference>
<reference evidence="1 2" key="1">
    <citation type="submission" date="2019-06" db="EMBL/GenBank/DDBJ databases">
        <authorList>
            <person name="Srinivasan S."/>
        </authorList>
    </citation>
    <scope>NUCLEOTIDE SEQUENCE [LARGE SCALE GENOMIC DNA]</scope>
    <source>
        <strain evidence="1 2">17J68-5</strain>
    </source>
</reference>
<dbReference type="NCBIfam" id="TIGR02276">
    <property type="entry name" value="beta_rpt_yvtn"/>
    <property type="match status" value="1"/>
</dbReference>
<protein>
    <recommendedName>
        <fullName evidence="3">YncE family protein</fullName>
    </recommendedName>
</protein>
<dbReference type="InterPro" id="IPR031815">
    <property type="entry name" value="DUF5074"/>
</dbReference>
<sequence length="362" mass="38856">MFRTHHFPSFLTRALLVGVGAFTVFSCNDTDEAAAPLYNLTKDGSNVFVLNEGAFGTPNAEVSLFSKTSRTVVDNHIFNTVNQRELGDVAQSMLVVGNRGYIVANNSKKLEVVNLTTFQSVATVTGLEQPRYAVAVSADKAYVSEWVKRGEQGRVAVLDLRTNTITKTIAVGRQPEHLLLANGKVYVSNSDENTLSVINPATDAVESAISVQDGPSDLVQDKAGNIWVLCTGITRYQTSAPYAVISSTPGNLIKFSPAAPTAPTVLPFAGSPSGLHLNGAADQLYYSYKGGVYRMSTTDAALPATPLIRRSFYGLGIDPQDNTIYGSVAPYTAAGKFIRYQANGTAIDSFNVNLLPNGFIFY</sequence>
<accession>A0A5B8A1Z5</accession>
<dbReference type="Pfam" id="PF16819">
    <property type="entry name" value="DUF5074"/>
    <property type="match status" value="1"/>
</dbReference>
<dbReference type="KEGG" id="hyj:FHG12_11535"/>
<dbReference type="OrthoDB" id="9773938at2"/>
<dbReference type="Proteomes" id="UP000305398">
    <property type="component" value="Chromosome"/>
</dbReference>
<dbReference type="RefSeq" id="WP_139515871.1">
    <property type="nucleotide sequence ID" value="NZ_CP040896.1"/>
</dbReference>
<dbReference type="AlphaFoldDB" id="A0A5B8A1Z5"/>
<dbReference type="InterPro" id="IPR015943">
    <property type="entry name" value="WD40/YVTN_repeat-like_dom_sf"/>
</dbReference>
<dbReference type="InterPro" id="IPR011964">
    <property type="entry name" value="YVTN_b-propeller_repeat"/>
</dbReference>
<evidence type="ECO:0000313" key="1">
    <source>
        <dbReference type="EMBL" id="QDA60695.1"/>
    </source>
</evidence>
<evidence type="ECO:0008006" key="3">
    <source>
        <dbReference type="Google" id="ProtNLM"/>
    </source>
</evidence>
<evidence type="ECO:0000313" key="2">
    <source>
        <dbReference type="Proteomes" id="UP000305398"/>
    </source>
</evidence>
<dbReference type="SUPFAM" id="SSF50969">
    <property type="entry name" value="YVTN repeat-like/Quinoprotein amine dehydrogenase"/>
    <property type="match status" value="1"/>
</dbReference>
<dbReference type="PANTHER" id="PTHR47197:SF3">
    <property type="entry name" value="DIHYDRO-HEME D1 DEHYDROGENASE"/>
    <property type="match status" value="1"/>
</dbReference>